<dbReference type="RefSeq" id="WP_210510434.1">
    <property type="nucleotide sequence ID" value="NZ_JAFIDN010000002.1"/>
</dbReference>
<comment type="similarity">
    <text evidence="10">Belongs to the PlsY family.</text>
</comment>
<feature type="transmembrane region" description="Helical" evidence="10">
    <location>
        <begin position="128"/>
        <end position="152"/>
    </location>
</feature>
<evidence type="ECO:0000256" key="1">
    <source>
        <dbReference type="ARBA" id="ARBA00022475"/>
    </source>
</evidence>
<evidence type="ECO:0000256" key="6">
    <source>
        <dbReference type="ARBA" id="ARBA00023098"/>
    </source>
</evidence>
<feature type="transmembrane region" description="Helical" evidence="10">
    <location>
        <begin position="185"/>
        <end position="200"/>
    </location>
</feature>
<name>A0A8J7RPW6_9BACT</name>
<evidence type="ECO:0000256" key="9">
    <source>
        <dbReference type="ARBA" id="ARBA00023264"/>
    </source>
</evidence>
<keyword evidence="9 10" id="KW-1208">Phospholipid metabolism</keyword>
<comment type="function">
    <text evidence="10">Catalyzes the transfer of an acyl group from acyl-phosphate (acyl-PO(4)) to glycerol-3-phosphate (G3P) to form lysophosphatidic acid (LPA). This enzyme utilizes acyl-phosphate as fatty acyl donor, but not acyl-CoA or acyl-ACP.</text>
</comment>
<dbReference type="EMBL" id="JAFIDN010000002">
    <property type="protein sequence ID" value="MBP3191714.1"/>
    <property type="molecule type" value="Genomic_DNA"/>
</dbReference>
<keyword evidence="3 10" id="KW-0808">Transferase</keyword>
<gene>
    <name evidence="10 11" type="primary">plsY</name>
    <name evidence="11" type="ORF">NATSA_03465</name>
</gene>
<keyword evidence="6 10" id="KW-0443">Lipid metabolism</keyword>
<evidence type="ECO:0000256" key="7">
    <source>
        <dbReference type="ARBA" id="ARBA00023136"/>
    </source>
</evidence>
<dbReference type="UniPathway" id="UPA00085"/>
<sequence>MLSFLLIIVLSYLLGSIPTSIWVGKLFKGVDIREHGSGNAGATNTFRILGWKAGVAVSLIDVAKGFTAAYYISQIGYLTGGVLPEIVILGVTWETDVFMRLIAGAAAVGGHMYPLYAKFQGGKGVITAAGMLYGIEPISITLAILVFVIVLFSTRYVSLGSILACFSYPLFLLMLRFWFGFDIDGSLIVISATVAASIIIKHHSNIKRLIQGNENRIRSFKPAKGRLNQEQTT</sequence>
<dbReference type="InterPro" id="IPR003811">
    <property type="entry name" value="G3P_acylTferase_PlsY"/>
</dbReference>
<evidence type="ECO:0000256" key="5">
    <source>
        <dbReference type="ARBA" id="ARBA00022989"/>
    </source>
</evidence>
<dbReference type="Pfam" id="PF02660">
    <property type="entry name" value="G3P_acyltransf"/>
    <property type="match status" value="1"/>
</dbReference>
<keyword evidence="11" id="KW-0012">Acyltransferase</keyword>
<dbReference type="GO" id="GO:0005886">
    <property type="term" value="C:plasma membrane"/>
    <property type="evidence" value="ECO:0007669"/>
    <property type="project" value="UniProtKB-SubCell"/>
</dbReference>
<evidence type="ECO:0000256" key="3">
    <source>
        <dbReference type="ARBA" id="ARBA00022679"/>
    </source>
</evidence>
<feature type="transmembrane region" description="Helical" evidence="10">
    <location>
        <begin position="97"/>
        <end position="116"/>
    </location>
</feature>
<keyword evidence="2 10" id="KW-0444">Lipid biosynthesis</keyword>
<keyword evidence="8 10" id="KW-0594">Phospholipid biosynthesis</keyword>
<accession>A0A8J7RPW6</accession>
<evidence type="ECO:0000256" key="4">
    <source>
        <dbReference type="ARBA" id="ARBA00022692"/>
    </source>
</evidence>
<comment type="subcellular location">
    <subcellularLocation>
        <location evidence="10">Cell membrane</location>
        <topology evidence="10">Multi-pass membrane protein</topology>
    </subcellularLocation>
</comment>
<proteinExistence type="inferred from homology"/>
<dbReference type="Proteomes" id="UP000673975">
    <property type="component" value="Unassembled WGS sequence"/>
</dbReference>
<evidence type="ECO:0000256" key="8">
    <source>
        <dbReference type="ARBA" id="ARBA00023209"/>
    </source>
</evidence>
<evidence type="ECO:0000313" key="11">
    <source>
        <dbReference type="EMBL" id="MBP3191714.1"/>
    </source>
</evidence>
<dbReference type="HAMAP" id="MF_01043">
    <property type="entry name" value="PlsY"/>
    <property type="match status" value="1"/>
</dbReference>
<dbReference type="SMART" id="SM01207">
    <property type="entry name" value="G3P_acyltransf"/>
    <property type="match status" value="1"/>
</dbReference>
<keyword evidence="7 10" id="KW-0472">Membrane</keyword>
<protein>
    <recommendedName>
        <fullName evidence="10">Glycerol-3-phosphate acyltransferase</fullName>
    </recommendedName>
    <alternativeName>
        <fullName evidence="10">Acyl-PO4 G3P acyltransferase</fullName>
    </alternativeName>
    <alternativeName>
        <fullName evidence="10">Acyl-phosphate--glycerol-3-phosphate acyltransferase</fullName>
    </alternativeName>
    <alternativeName>
        <fullName evidence="10">G3P acyltransferase</fullName>
        <shortName evidence="10">GPAT</shortName>
        <ecNumber evidence="10">2.3.1.275</ecNumber>
    </alternativeName>
    <alternativeName>
        <fullName evidence="10">Lysophosphatidic acid synthase</fullName>
        <shortName evidence="10">LPA synthase</shortName>
    </alternativeName>
</protein>
<keyword evidence="12" id="KW-1185">Reference proteome</keyword>
<keyword evidence="5 10" id="KW-1133">Transmembrane helix</keyword>
<keyword evidence="4 10" id="KW-0812">Transmembrane</keyword>
<dbReference type="EC" id="2.3.1.275" evidence="10"/>
<evidence type="ECO:0000313" key="12">
    <source>
        <dbReference type="Proteomes" id="UP000673975"/>
    </source>
</evidence>
<dbReference type="NCBIfam" id="TIGR00023">
    <property type="entry name" value="glycerol-3-phosphate 1-O-acyltransferase PlsY"/>
    <property type="match status" value="1"/>
</dbReference>
<evidence type="ECO:0000256" key="2">
    <source>
        <dbReference type="ARBA" id="ARBA00022516"/>
    </source>
</evidence>
<evidence type="ECO:0000256" key="10">
    <source>
        <dbReference type="HAMAP-Rule" id="MF_01043"/>
    </source>
</evidence>
<dbReference type="PANTHER" id="PTHR30309:SF0">
    <property type="entry name" value="GLYCEROL-3-PHOSPHATE ACYLTRANSFERASE-RELATED"/>
    <property type="match status" value="1"/>
</dbReference>
<keyword evidence="1 10" id="KW-1003">Cell membrane</keyword>
<comment type="catalytic activity">
    <reaction evidence="10">
        <text>an acyl phosphate + sn-glycerol 3-phosphate = a 1-acyl-sn-glycero-3-phosphate + phosphate</text>
        <dbReference type="Rhea" id="RHEA:34075"/>
        <dbReference type="ChEBI" id="CHEBI:43474"/>
        <dbReference type="ChEBI" id="CHEBI:57597"/>
        <dbReference type="ChEBI" id="CHEBI:57970"/>
        <dbReference type="ChEBI" id="CHEBI:59918"/>
        <dbReference type="EC" id="2.3.1.275"/>
    </reaction>
</comment>
<organism evidence="11 12">
    <name type="scientific">Natronogracilivirga saccharolytica</name>
    <dbReference type="NCBI Taxonomy" id="2812953"/>
    <lineage>
        <taxon>Bacteria</taxon>
        <taxon>Pseudomonadati</taxon>
        <taxon>Balneolota</taxon>
        <taxon>Balneolia</taxon>
        <taxon>Balneolales</taxon>
        <taxon>Cyclonatronaceae</taxon>
        <taxon>Natronogracilivirga</taxon>
    </lineage>
</organism>
<comment type="caution">
    <text evidence="11">The sequence shown here is derived from an EMBL/GenBank/DDBJ whole genome shotgun (WGS) entry which is preliminary data.</text>
</comment>
<dbReference type="GO" id="GO:0043772">
    <property type="term" value="F:acyl-phosphate glycerol-3-phosphate acyltransferase activity"/>
    <property type="evidence" value="ECO:0007669"/>
    <property type="project" value="UniProtKB-UniRule"/>
</dbReference>
<dbReference type="PANTHER" id="PTHR30309">
    <property type="entry name" value="INNER MEMBRANE PROTEIN YGIH"/>
    <property type="match status" value="1"/>
</dbReference>
<feature type="transmembrane region" description="Helical" evidence="10">
    <location>
        <begin position="159"/>
        <end position="179"/>
    </location>
</feature>
<comment type="pathway">
    <text evidence="10">Lipid metabolism; phospholipid metabolism.</text>
</comment>
<feature type="transmembrane region" description="Helical" evidence="10">
    <location>
        <begin position="68"/>
        <end position="90"/>
    </location>
</feature>
<comment type="subunit">
    <text evidence="10">Probably interacts with PlsX.</text>
</comment>
<dbReference type="AlphaFoldDB" id="A0A8J7RPW6"/>
<reference evidence="11" key="1">
    <citation type="submission" date="2021-02" db="EMBL/GenBank/DDBJ databases">
        <title>Natronogracilivirga saccharolytica gen. nov. sp. nov. a new anaerobic, haloalkiliphilic carbohydrate-fermenting bacterium from soda lake and proposing of Cyclonatronumiaceae fam. nov. in the phylum Balneolaeota.</title>
        <authorList>
            <person name="Zhilina T.N."/>
            <person name="Sorokin D.Y."/>
            <person name="Zavarzina D.G."/>
            <person name="Toshchakov S.V."/>
            <person name="Kublanov I.V."/>
        </authorList>
    </citation>
    <scope>NUCLEOTIDE SEQUENCE</scope>
    <source>
        <strain evidence="11">Z-1702</strain>
    </source>
</reference>
<dbReference type="GO" id="GO:0008654">
    <property type="term" value="P:phospholipid biosynthetic process"/>
    <property type="evidence" value="ECO:0007669"/>
    <property type="project" value="UniProtKB-UniRule"/>
</dbReference>